<keyword evidence="4" id="KW-0285">Flavoprotein</keyword>
<dbReference type="GO" id="GO:0035999">
    <property type="term" value="P:tetrahydrofolate interconversion"/>
    <property type="evidence" value="ECO:0007669"/>
    <property type="project" value="UniProtKB-UniPathway"/>
</dbReference>
<dbReference type="GO" id="GO:0071949">
    <property type="term" value="F:FAD binding"/>
    <property type="evidence" value="ECO:0007669"/>
    <property type="project" value="TreeGrafter"/>
</dbReference>
<dbReference type="InterPro" id="IPR029041">
    <property type="entry name" value="FAD-linked_oxidoreductase-like"/>
</dbReference>
<dbReference type="Gene3D" id="3.20.20.220">
    <property type="match status" value="1"/>
</dbReference>
<evidence type="ECO:0000256" key="2">
    <source>
        <dbReference type="ARBA" id="ARBA00004777"/>
    </source>
</evidence>
<evidence type="ECO:0000256" key="1">
    <source>
        <dbReference type="ARBA" id="ARBA00001974"/>
    </source>
</evidence>
<protein>
    <submittedName>
        <fullName evidence="8">Uncharacterized protein</fullName>
    </submittedName>
</protein>
<keyword evidence="6" id="KW-0560">Oxidoreductase</keyword>
<accession>A0A5E4PX65</accession>
<evidence type="ECO:0000256" key="4">
    <source>
        <dbReference type="ARBA" id="ARBA00022630"/>
    </source>
</evidence>
<evidence type="ECO:0000256" key="5">
    <source>
        <dbReference type="ARBA" id="ARBA00022827"/>
    </source>
</evidence>
<dbReference type="Proteomes" id="UP000324832">
    <property type="component" value="Unassembled WGS sequence"/>
</dbReference>
<keyword evidence="5" id="KW-0274">FAD</keyword>
<reference evidence="8 9" key="1">
    <citation type="submission" date="2017-07" db="EMBL/GenBank/DDBJ databases">
        <authorList>
            <person name="Talla V."/>
            <person name="Backstrom N."/>
        </authorList>
    </citation>
    <scope>NUCLEOTIDE SEQUENCE [LARGE SCALE GENOMIC DNA]</scope>
</reference>
<dbReference type="SUPFAM" id="SSF51730">
    <property type="entry name" value="FAD-linked oxidoreductase"/>
    <property type="match status" value="1"/>
</dbReference>
<feature type="non-terminal residue" evidence="8">
    <location>
        <position position="241"/>
    </location>
</feature>
<dbReference type="GO" id="GO:0004489">
    <property type="term" value="F:methylenetetrahydrofolate reductase [NAD(P)H] activity"/>
    <property type="evidence" value="ECO:0007669"/>
    <property type="project" value="InterPro"/>
</dbReference>
<name>A0A5E4PX65_9NEOP</name>
<gene>
    <name evidence="8" type="ORF">LSINAPIS_LOCUS2619</name>
</gene>
<dbReference type="GO" id="GO:0009086">
    <property type="term" value="P:methionine biosynthetic process"/>
    <property type="evidence" value="ECO:0007669"/>
    <property type="project" value="TreeGrafter"/>
</dbReference>
<dbReference type="PANTHER" id="PTHR45754">
    <property type="entry name" value="METHYLENETETRAHYDROFOLATE REDUCTASE"/>
    <property type="match status" value="1"/>
</dbReference>
<sequence>MEKITELIRNLNEFSFSFEVTPDVNRGDLDGLNIKPLFFSITWHAKKYEMTDLNIPPIQLAEFLRDKQKNVLLHLSCDRLRRAYLNKLLDHLKAKEICNLLLVRGEGYDSSSSDFKSTSELITHVRQYSGNYFCIGIVGHADRNDRYQSLKLKVDAGADFIITQAFFDVNVYKIFVSEAKKLNINIPTIPGLFPFETREELDGFINLCKVHVEENLIEKLVTNTGVTSIKDIATGMYKAMH</sequence>
<comment type="pathway">
    <text evidence="2 7">One-carbon metabolism; tetrahydrofolate interconversion.</text>
</comment>
<dbReference type="UniPathway" id="UPA00193"/>
<evidence type="ECO:0000256" key="7">
    <source>
        <dbReference type="RuleBase" id="RU004254"/>
    </source>
</evidence>
<keyword evidence="9" id="KW-1185">Reference proteome</keyword>
<comment type="cofactor">
    <cofactor evidence="1">
        <name>FAD</name>
        <dbReference type="ChEBI" id="CHEBI:57692"/>
    </cofactor>
</comment>
<evidence type="ECO:0000313" key="8">
    <source>
        <dbReference type="EMBL" id="VVC89519.1"/>
    </source>
</evidence>
<evidence type="ECO:0000256" key="3">
    <source>
        <dbReference type="ARBA" id="ARBA00006743"/>
    </source>
</evidence>
<dbReference type="AlphaFoldDB" id="A0A5E4PX65"/>
<evidence type="ECO:0000256" key="6">
    <source>
        <dbReference type="ARBA" id="ARBA00023002"/>
    </source>
</evidence>
<dbReference type="EMBL" id="FZQP02000560">
    <property type="protein sequence ID" value="VVC89519.1"/>
    <property type="molecule type" value="Genomic_DNA"/>
</dbReference>
<organism evidence="8 9">
    <name type="scientific">Leptidea sinapis</name>
    <dbReference type="NCBI Taxonomy" id="189913"/>
    <lineage>
        <taxon>Eukaryota</taxon>
        <taxon>Metazoa</taxon>
        <taxon>Ecdysozoa</taxon>
        <taxon>Arthropoda</taxon>
        <taxon>Hexapoda</taxon>
        <taxon>Insecta</taxon>
        <taxon>Pterygota</taxon>
        <taxon>Neoptera</taxon>
        <taxon>Endopterygota</taxon>
        <taxon>Lepidoptera</taxon>
        <taxon>Glossata</taxon>
        <taxon>Ditrysia</taxon>
        <taxon>Papilionoidea</taxon>
        <taxon>Pieridae</taxon>
        <taxon>Dismorphiinae</taxon>
        <taxon>Leptidea</taxon>
    </lineage>
</organism>
<dbReference type="InterPro" id="IPR003171">
    <property type="entry name" value="Mehydrof_redctse-like"/>
</dbReference>
<comment type="similarity">
    <text evidence="3">Belongs to the methylenetetrahydrofolate reductase family.</text>
</comment>
<dbReference type="GO" id="GO:0005829">
    <property type="term" value="C:cytosol"/>
    <property type="evidence" value="ECO:0007669"/>
    <property type="project" value="TreeGrafter"/>
</dbReference>
<proteinExistence type="inferred from homology"/>
<dbReference type="PANTHER" id="PTHR45754:SF3">
    <property type="entry name" value="METHYLENETETRAHYDROFOLATE REDUCTASE (NADPH)"/>
    <property type="match status" value="1"/>
</dbReference>
<dbReference type="Pfam" id="PF02219">
    <property type="entry name" value="MTHFR"/>
    <property type="match status" value="1"/>
</dbReference>
<evidence type="ECO:0000313" key="9">
    <source>
        <dbReference type="Proteomes" id="UP000324832"/>
    </source>
</evidence>